<proteinExistence type="predicted"/>
<protein>
    <recommendedName>
        <fullName evidence="1">tRNA-specific 2-thiouridylase MnmA-like C-terminal domain-containing protein</fullName>
    </recommendedName>
</protein>
<dbReference type="Pfam" id="PF20258">
    <property type="entry name" value="tRNA_Me_trans_C"/>
    <property type="match status" value="1"/>
</dbReference>
<accession>A0A9D1DV03</accession>
<evidence type="ECO:0000313" key="3">
    <source>
        <dbReference type="Proteomes" id="UP000824232"/>
    </source>
</evidence>
<reference evidence="2" key="2">
    <citation type="journal article" date="2021" name="PeerJ">
        <title>Extensive microbial diversity within the chicken gut microbiome revealed by metagenomics and culture.</title>
        <authorList>
            <person name="Gilroy R."/>
            <person name="Ravi A."/>
            <person name="Getino M."/>
            <person name="Pursley I."/>
            <person name="Horton D.L."/>
            <person name="Alikhan N.F."/>
            <person name="Baker D."/>
            <person name="Gharbi K."/>
            <person name="Hall N."/>
            <person name="Watson M."/>
            <person name="Adriaenssens E.M."/>
            <person name="Foster-Nyarko E."/>
            <person name="Jarju S."/>
            <person name="Secka A."/>
            <person name="Antonio M."/>
            <person name="Oren A."/>
            <person name="Chaudhuri R.R."/>
            <person name="La Ragione R."/>
            <person name="Hildebrand F."/>
            <person name="Pallen M.J."/>
        </authorList>
    </citation>
    <scope>NUCLEOTIDE SEQUENCE</scope>
    <source>
        <strain evidence="2">CHK184-20233</strain>
    </source>
</reference>
<evidence type="ECO:0000313" key="2">
    <source>
        <dbReference type="EMBL" id="HIR59501.1"/>
    </source>
</evidence>
<dbReference type="Gene3D" id="2.40.30.10">
    <property type="entry name" value="Translation factors"/>
    <property type="match status" value="1"/>
</dbReference>
<feature type="domain" description="tRNA-specific 2-thiouridylase MnmA-like C-terminal" evidence="1">
    <location>
        <begin position="23"/>
        <end position="48"/>
    </location>
</feature>
<dbReference type="AlphaFoldDB" id="A0A9D1DV03"/>
<organism evidence="2 3">
    <name type="scientific">Candidatus Onthousia excrementipullorum</name>
    <dbReference type="NCBI Taxonomy" id="2840884"/>
    <lineage>
        <taxon>Bacteria</taxon>
        <taxon>Bacillati</taxon>
        <taxon>Bacillota</taxon>
        <taxon>Bacilli</taxon>
        <taxon>Candidatus Onthousia</taxon>
    </lineage>
</organism>
<sequence>MSKNLFSFCKVFYIDLEIIVRYNNVKAVTPGQACVFYLGEYCLGGGIV</sequence>
<comment type="caution">
    <text evidence="2">The sequence shown here is derived from an EMBL/GenBank/DDBJ whole genome shotgun (WGS) entry which is preliminary data.</text>
</comment>
<reference evidence="2" key="1">
    <citation type="submission" date="2020-10" db="EMBL/GenBank/DDBJ databases">
        <authorList>
            <person name="Gilroy R."/>
        </authorList>
    </citation>
    <scope>NUCLEOTIDE SEQUENCE</scope>
    <source>
        <strain evidence="2">CHK184-20233</strain>
    </source>
</reference>
<dbReference type="EMBL" id="DVHC01000055">
    <property type="protein sequence ID" value="HIR59501.1"/>
    <property type="molecule type" value="Genomic_DNA"/>
</dbReference>
<feature type="non-terminal residue" evidence="2">
    <location>
        <position position="48"/>
    </location>
</feature>
<evidence type="ECO:0000259" key="1">
    <source>
        <dbReference type="Pfam" id="PF20258"/>
    </source>
</evidence>
<dbReference type="InterPro" id="IPR046885">
    <property type="entry name" value="MnmA-like_C"/>
</dbReference>
<gene>
    <name evidence="2" type="ORF">IAB38_05560</name>
</gene>
<name>A0A9D1DV03_9FIRM</name>
<dbReference type="Proteomes" id="UP000824232">
    <property type="component" value="Unassembled WGS sequence"/>
</dbReference>